<dbReference type="PANTHER" id="PTHR46696">
    <property type="entry name" value="P450, PUTATIVE (EUROFUNG)-RELATED"/>
    <property type="match status" value="1"/>
</dbReference>
<proteinExistence type="inferred from homology"/>
<keyword evidence="2" id="KW-0560">Oxidoreductase</keyword>
<organism evidence="3 4">
    <name type="scientific">Streptomyces sp. 900129855</name>
    <dbReference type="NCBI Taxonomy" id="3155129"/>
    <lineage>
        <taxon>Bacteria</taxon>
        <taxon>Bacillati</taxon>
        <taxon>Actinomycetota</taxon>
        <taxon>Actinomycetes</taxon>
        <taxon>Kitasatosporales</taxon>
        <taxon>Streptomycetaceae</taxon>
        <taxon>Streptomyces</taxon>
    </lineage>
</organism>
<evidence type="ECO:0000313" key="3">
    <source>
        <dbReference type="EMBL" id="MEU3787682.1"/>
    </source>
</evidence>
<evidence type="ECO:0000313" key="4">
    <source>
        <dbReference type="Proteomes" id="UP001550739"/>
    </source>
</evidence>
<evidence type="ECO:0000256" key="2">
    <source>
        <dbReference type="RuleBase" id="RU000461"/>
    </source>
</evidence>
<comment type="caution">
    <text evidence="3">The sequence shown here is derived from an EMBL/GenBank/DDBJ whole genome shotgun (WGS) entry which is preliminary data.</text>
</comment>
<dbReference type="InterPro" id="IPR017972">
    <property type="entry name" value="Cyt_P450_CS"/>
</dbReference>
<keyword evidence="2" id="KW-0503">Monooxygenase</keyword>
<comment type="similarity">
    <text evidence="1 2">Belongs to the cytochrome P450 family.</text>
</comment>
<dbReference type="InterPro" id="IPR001128">
    <property type="entry name" value="Cyt_P450"/>
</dbReference>
<keyword evidence="2" id="KW-0479">Metal-binding</keyword>
<dbReference type="EMBL" id="JBEZVE010000049">
    <property type="protein sequence ID" value="MEU3787682.1"/>
    <property type="molecule type" value="Genomic_DNA"/>
</dbReference>
<protein>
    <submittedName>
        <fullName evidence="3">Cytochrome P450</fullName>
    </submittedName>
</protein>
<name>A0ABV2ZYN7_9ACTN</name>
<accession>A0ABV2ZYN7</accession>
<reference evidence="3 4" key="1">
    <citation type="submission" date="2024-06" db="EMBL/GenBank/DDBJ databases">
        <title>The Natural Products Discovery Center: Release of the First 8490 Sequenced Strains for Exploring Actinobacteria Biosynthetic Diversity.</title>
        <authorList>
            <person name="Kalkreuter E."/>
            <person name="Kautsar S.A."/>
            <person name="Yang D."/>
            <person name="Bader C.D."/>
            <person name="Teijaro C.N."/>
            <person name="Fluegel L."/>
            <person name="Davis C.M."/>
            <person name="Simpson J.R."/>
            <person name="Lauterbach L."/>
            <person name="Steele A.D."/>
            <person name="Gui C."/>
            <person name="Meng S."/>
            <person name="Li G."/>
            <person name="Viehrig K."/>
            <person name="Ye F."/>
            <person name="Su P."/>
            <person name="Kiefer A.F."/>
            <person name="Nichols A."/>
            <person name="Cepeda A.J."/>
            <person name="Yan W."/>
            <person name="Fan B."/>
            <person name="Jiang Y."/>
            <person name="Adhikari A."/>
            <person name="Zheng C.-J."/>
            <person name="Schuster L."/>
            <person name="Cowan T.M."/>
            <person name="Smanski M.J."/>
            <person name="Chevrette M.G."/>
            <person name="De Carvalho L.P.S."/>
            <person name="Shen B."/>
        </authorList>
    </citation>
    <scope>NUCLEOTIDE SEQUENCE [LARGE SCALE GENOMIC DNA]</scope>
    <source>
        <strain evidence="3 4">NPDC033843</strain>
    </source>
</reference>
<dbReference type="PRINTS" id="PR00359">
    <property type="entry name" value="BP450"/>
</dbReference>
<dbReference type="Pfam" id="PF00067">
    <property type="entry name" value="p450"/>
    <property type="match status" value="1"/>
</dbReference>
<keyword evidence="2" id="KW-0349">Heme</keyword>
<sequence>MTMTSPSPVPSANWVDPVVMSADPYPTYRRLLDESPVAWVPALNLYLVTSSRACRAIEGDQQTYSAKPTGDGGTMARAVGARPMLSKDDPDHATERRVINPTLRPKNLRARWAPVFEHNARTHLAVLREQGPDRAELNRDYAAPVASQNLIDLLGFKDVGIEDMRRWSNAFVAGIGNLFDDPEIWRRNDEAREEVDALLDELIPYYRSHPDDTIVSAFANAELPLTQVIANIDLIISGGMNEPQHAITSSVWALSRHPGQRERALADPALWPAVFDETVRWLSPIGMYRRVTTREVVLGDVTLPAHAPIGVVVGAANRDPAEFARADEFDITRPRQPHLAFGSGVHLCAGHWAARIGIGEIAVPLLYTELPGLRTDPGRQEAWRGWFFRGLTALPVTWN</sequence>
<dbReference type="PANTHER" id="PTHR46696:SF1">
    <property type="entry name" value="CYTOCHROME P450 YJIB-RELATED"/>
    <property type="match status" value="1"/>
</dbReference>
<gene>
    <name evidence="3" type="ORF">AB0E89_45475</name>
</gene>
<keyword evidence="4" id="KW-1185">Reference proteome</keyword>
<dbReference type="PROSITE" id="PS00086">
    <property type="entry name" value="CYTOCHROME_P450"/>
    <property type="match status" value="1"/>
</dbReference>
<dbReference type="SUPFAM" id="SSF48264">
    <property type="entry name" value="Cytochrome P450"/>
    <property type="match status" value="1"/>
</dbReference>
<evidence type="ECO:0000256" key="1">
    <source>
        <dbReference type="ARBA" id="ARBA00010617"/>
    </source>
</evidence>
<dbReference type="Gene3D" id="1.10.630.10">
    <property type="entry name" value="Cytochrome P450"/>
    <property type="match status" value="1"/>
</dbReference>
<dbReference type="Proteomes" id="UP001550739">
    <property type="component" value="Unassembled WGS sequence"/>
</dbReference>
<dbReference type="RefSeq" id="WP_361710352.1">
    <property type="nucleotide sequence ID" value="NZ_JBEZVE010000049.1"/>
</dbReference>
<dbReference type="InterPro" id="IPR036396">
    <property type="entry name" value="Cyt_P450_sf"/>
</dbReference>
<keyword evidence="2" id="KW-0408">Iron</keyword>
<dbReference type="InterPro" id="IPR002397">
    <property type="entry name" value="Cyt_P450_B"/>
</dbReference>